<dbReference type="InterPro" id="IPR050848">
    <property type="entry name" value="Homeobox_TF"/>
</dbReference>
<feature type="domain" description="Homeobox" evidence="7">
    <location>
        <begin position="139"/>
        <end position="199"/>
    </location>
</feature>
<evidence type="ECO:0000259" key="7">
    <source>
        <dbReference type="PROSITE" id="PS50071"/>
    </source>
</evidence>
<dbReference type="InterPro" id="IPR009057">
    <property type="entry name" value="Homeodomain-like_sf"/>
</dbReference>
<comment type="subcellular location">
    <subcellularLocation>
        <location evidence="1 5 6">Nucleus</location>
    </subcellularLocation>
</comment>
<dbReference type="PANTHER" id="PTHR24333">
    <property type="entry name" value="HOMEO BOX HB9 LIKE A-RELATED"/>
    <property type="match status" value="1"/>
</dbReference>
<accession>A0A9N9MS69</accession>
<organism evidence="8 9">
    <name type="scientific">Ceutorhynchus assimilis</name>
    <name type="common">cabbage seed weevil</name>
    <dbReference type="NCBI Taxonomy" id="467358"/>
    <lineage>
        <taxon>Eukaryota</taxon>
        <taxon>Metazoa</taxon>
        <taxon>Ecdysozoa</taxon>
        <taxon>Arthropoda</taxon>
        <taxon>Hexapoda</taxon>
        <taxon>Insecta</taxon>
        <taxon>Pterygota</taxon>
        <taxon>Neoptera</taxon>
        <taxon>Endopterygota</taxon>
        <taxon>Coleoptera</taxon>
        <taxon>Polyphaga</taxon>
        <taxon>Cucujiformia</taxon>
        <taxon>Curculionidae</taxon>
        <taxon>Ceutorhynchinae</taxon>
        <taxon>Ceutorhynchus</taxon>
    </lineage>
</organism>
<gene>
    <name evidence="8" type="ORF">CEUTPL_LOCUS9992</name>
</gene>
<dbReference type="Gene3D" id="1.10.10.60">
    <property type="entry name" value="Homeodomain-like"/>
    <property type="match status" value="1"/>
</dbReference>
<dbReference type="PANTHER" id="PTHR24333:SF5">
    <property type="entry name" value="VENT HOMEOBOX"/>
    <property type="match status" value="1"/>
</dbReference>
<dbReference type="SMART" id="SM00389">
    <property type="entry name" value="HOX"/>
    <property type="match status" value="1"/>
</dbReference>
<sequence>MSFRIEDILSDRNFFSNKQNAESSIKREEFFLPQQVSFQPNIVFERDRNKLANVPNIPIQFTSCQTHCLPCLESHSKEMTRNHFISGCGSYQGPKVCCSIAVPVHDKPYTSPYIYPEKIYSQTTTYSHVLPTFPMYQHYSRRRNQVRFSTSQTKALEHKFVWQKYLSPEDRKSLAHSLKLSDRQVKTWFQNRRAKWRRNANGSTNGDVKPDIIHTVN</sequence>
<dbReference type="GO" id="GO:0005634">
    <property type="term" value="C:nucleus"/>
    <property type="evidence" value="ECO:0007669"/>
    <property type="project" value="UniProtKB-SubCell"/>
</dbReference>
<evidence type="ECO:0000256" key="6">
    <source>
        <dbReference type="RuleBase" id="RU000682"/>
    </source>
</evidence>
<dbReference type="EMBL" id="OU892281">
    <property type="protein sequence ID" value="CAG9769483.1"/>
    <property type="molecule type" value="Genomic_DNA"/>
</dbReference>
<dbReference type="Pfam" id="PF00046">
    <property type="entry name" value="Homeodomain"/>
    <property type="match status" value="1"/>
</dbReference>
<evidence type="ECO:0000256" key="4">
    <source>
        <dbReference type="ARBA" id="ARBA00023242"/>
    </source>
</evidence>
<dbReference type="PROSITE" id="PS00027">
    <property type="entry name" value="HOMEOBOX_1"/>
    <property type="match status" value="1"/>
</dbReference>
<keyword evidence="9" id="KW-1185">Reference proteome</keyword>
<protein>
    <recommendedName>
        <fullName evidence="7">Homeobox domain-containing protein</fullName>
    </recommendedName>
</protein>
<evidence type="ECO:0000256" key="1">
    <source>
        <dbReference type="ARBA" id="ARBA00004123"/>
    </source>
</evidence>
<keyword evidence="2 5" id="KW-0238">DNA-binding</keyword>
<evidence type="ECO:0000256" key="2">
    <source>
        <dbReference type="ARBA" id="ARBA00023125"/>
    </source>
</evidence>
<keyword evidence="3 5" id="KW-0371">Homeobox</keyword>
<dbReference type="AlphaFoldDB" id="A0A9N9MS69"/>
<dbReference type="InterPro" id="IPR017970">
    <property type="entry name" value="Homeobox_CS"/>
</dbReference>
<evidence type="ECO:0000313" key="9">
    <source>
        <dbReference type="Proteomes" id="UP001152799"/>
    </source>
</evidence>
<name>A0A9N9MS69_9CUCU</name>
<dbReference type="GO" id="GO:0000981">
    <property type="term" value="F:DNA-binding transcription factor activity, RNA polymerase II-specific"/>
    <property type="evidence" value="ECO:0007669"/>
    <property type="project" value="InterPro"/>
</dbReference>
<evidence type="ECO:0000256" key="5">
    <source>
        <dbReference type="PROSITE-ProRule" id="PRU00108"/>
    </source>
</evidence>
<dbReference type="SUPFAM" id="SSF46689">
    <property type="entry name" value="Homeodomain-like"/>
    <property type="match status" value="1"/>
</dbReference>
<dbReference type="InterPro" id="IPR020479">
    <property type="entry name" value="HD_metazoa"/>
</dbReference>
<evidence type="ECO:0000256" key="3">
    <source>
        <dbReference type="ARBA" id="ARBA00023155"/>
    </source>
</evidence>
<dbReference type="GO" id="GO:0003677">
    <property type="term" value="F:DNA binding"/>
    <property type="evidence" value="ECO:0007669"/>
    <property type="project" value="UniProtKB-UniRule"/>
</dbReference>
<dbReference type="Proteomes" id="UP001152799">
    <property type="component" value="Chromosome 5"/>
</dbReference>
<dbReference type="PRINTS" id="PR00024">
    <property type="entry name" value="HOMEOBOX"/>
</dbReference>
<dbReference type="PROSITE" id="PS50071">
    <property type="entry name" value="HOMEOBOX_2"/>
    <property type="match status" value="1"/>
</dbReference>
<feature type="DNA-binding region" description="Homeobox" evidence="5">
    <location>
        <begin position="141"/>
        <end position="200"/>
    </location>
</feature>
<dbReference type="InterPro" id="IPR001356">
    <property type="entry name" value="HD"/>
</dbReference>
<reference evidence="8" key="1">
    <citation type="submission" date="2022-01" db="EMBL/GenBank/DDBJ databases">
        <authorList>
            <person name="King R."/>
        </authorList>
    </citation>
    <scope>NUCLEOTIDE SEQUENCE</scope>
</reference>
<dbReference type="CDD" id="cd00086">
    <property type="entry name" value="homeodomain"/>
    <property type="match status" value="1"/>
</dbReference>
<proteinExistence type="predicted"/>
<dbReference type="OrthoDB" id="6159439at2759"/>
<evidence type="ECO:0000313" key="8">
    <source>
        <dbReference type="EMBL" id="CAG9769483.1"/>
    </source>
</evidence>
<keyword evidence="4 5" id="KW-0539">Nucleus</keyword>